<dbReference type="Proteomes" id="UP000238071">
    <property type="component" value="Unassembled WGS sequence"/>
</dbReference>
<dbReference type="InterPro" id="IPR001568">
    <property type="entry name" value="RNase_T2-like"/>
</dbReference>
<dbReference type="GO" id="GO:0033897">
    <property type="term" value="F:ribonuclease T2 activity"/>
    <property type="evidence" value="ECO:0007669"/>
    <property type="project" value="InterPro"/>
</dbReference>
<keyword evidence="3" id="KW-0732">Signal</keyword>
<dbReference type="PANTHER" id="PTHR11240:SF22">
    <property type="entry name" value="RIBONUCLEASE T2"/>
    <property type="match status" value="1"/>
</dbReference>
<dbReference type="InterPro" id="IPR018188">
    <property type="entry name" value="RNase_T2_His_AS_1"/>
</dbReference>
<dbReference type="RefSeq" id="WP_104424597.1">
    <property type="nucleotide sequence ID" value="NZ_PTIY01000011.1"/>
</dbReference>
<evidence type="ECO:0000256" key="3">
    <source>
        <dbReference type="SAM" id="SignalP"/>
    </source>
</evidence>
<dbReference type="EMBL" id="PTIY01000011">
    <property type="protein sequence ID" value="PPK68690.1"/>
    <property type="molecule type" value="Genomic_DNA"/>
</dbReference>
<comment type="similarity">
    <text evidence="1 2">Belongs to the RNase T2 family.</text>
</comment>
<evidence type="ECO:0000256" key="1">
    <source>
        <dbReference type="ARBA" id="ARBA00007469"/>
    </source>
</evidence>
<dbReference type="Pfam" id="PF00445">
    <property type="entry name" value="Ribonuclease_T2"/>
    <property type="match status" value="1"/>
</dbReference>
<feature type="signal peptide" evidence="3">
    <location>
        <begin position="1"/>
        <end position="24"/>
    </location>
</feature>
<keyword evidence="5" id="KW-1185">Reference proteome</keyword>
<proteinExistence type="inferred from homology"/>
<protein>
    <submittedName>
        <fullName evidence="4">Ribonuclease T2</fullName>
    </submittedName>
</protein>
<dbReference type="PROSITE" id="PS00530">
    <property type="entry name" value="RNASE_T2_1"/>
    <property type="match status" value="1"/>
</dbReference>
<name>A0A2S6GU05_9GAMM</name>
<dbReference type="CDD" id="cd01062">
    <property type="entry name" value="RNase_T2_prok"/>
    <property type="match status" value="1"/>
</dbReference>
<dbReference type="SUPFAM" id="SSF55895">
    <property type="entry name" value="Ribonuclease Rh-like"/>
    <property type="match status" value="1"/>
</dbReference>
<evidence type="ECO:0000313" key="5">
    <source>
        <dbReference type="Proteomes" id="UP000238071"/>
    </source>
</evidence>
<evidence type="ECO:0000313" key="4">
    <source>
        <dbReference type="EMBL" id="PPK68690.1"/>
    </source>
</evidence>
<evidence type="ECO:0000256" key="2">
    <source>
        <dbReference type="RuleBase" id="RU004328"/>
    </source>
</evidence>
<dbReference type="Gene3D" id="3.90.730.10">
    <property type="entry name" value="Ribonuclease T2-like"/>
    <property type="match status" value="1"/>
</dbReference>
<dbReference type="OrthoDB" id="4720638at2"/>
<dbReference type="AlphaFoldDB" id="A0A2S6GU05"/>
<dbReference type="InterPro" id="IPR033130">
    <property type="entry name" value="RNase_T2_His_AS_2"/>
</dbReference>
<gene>
    <name evidence="4" type="ORF">B0F88_11198</name>
</gene>
<feature type="chain" id="PRO_5015608699" evidence="3">
    <location>
        <begin position="25"/>
        <end position="210"/>
    </location>
</feature>
<organism evidence="4 5">
    <name type="scientific">Methylobacter tundripaludum</name>
    <dbReference type="NCBI Taxonomy" id="173365"/>
    <lineage>
        <taxon>Bacteria</taxon>
        <taxon>Pseudomonadati</taxon>
        <taxon>Pseudomonadota</taxon>
        <taxon>Gammaproteobacteria</taxon>
        <taxon>Methylococcales</taxon>
        <taxon>Methylococcaceae</taxon>
        <taxon>Methylobacter</taxon>
    </lineage>
</organism>
<accession>A0A2S6GU05</accession>
<dbReference type="PROSITE" id="PS00531">
    <property type="entry name" value="RNASE_T2_2"/>
    <property type="match status" value="1"/>
</dbReference>
<dbReference type="GO" id="GO:0006401">
    <property type="term" value="P:RNA catabolic process"/>
    <property type="evidence" value="ECO:0007669"/>
    <property type="project" value="TreeGrafter"/>
</dbReference>
<comment type="caution">
    <text evidence="4">The sequence shown here is derived from an EMBL/GenBank/DDBJ whole genome shotgun (WGS) entry which is preliminary data.</text>
</comment>
<dbReference type="InterPro" id="IPR036430">
    <property type="entry name" value="RNase_T2-like_sf"/>
</dbReference>
<dbReference type="PANTHER" id="PTHR11240">
    <property type="entry name" value="RIBONUCLEASE T2"/>
    <property type="match status" value="1"/>
</dbReference>
<dbReference type="InterPro" id="IPR039378">
    <property type="entry name" value="RNase_T2_prok"/>
</dbReference>
<dbReference type="GO" id="GO:0003723">
    <property type="term" value="F:RNA binding"/>
    <property type="evidence" value="ECO:0007669"/>
    <property type="project" value="InterPro"/>
</dbReference>
<reference evidence="4 5" key="1">
    <citation type="submission" date="2018-02" db="EMBL/GenBank/DDBJ databases">
        <title>Subsurface microbial communities from deep shales in Ohio and West Virginia, USA.</title>
        <authorList>
            <person name="Wrighton K."/>
        </authorList>
    </citation>
    <scope>NUCLEOTIDE SEQUENCE [LARGE SCALE GENOMIC DNA]</scope>
    <source>
        <strain evidence="4 5">OWC-G53F</strain>
    </source>
</reference>
<sequence>MSYIKIIGNAAIALMLVLSLSAHADGQPGKFDYYLLTLSWSPEHCAEAPGDKTQCDGGKHYGFVVHGLWPQYNKGYPDSCSTAPAVPKAVVQEMLPIMPSEKLIRHEWEKHGTCSGEQVGDYFKLIKNTFQAIKIPDAFTDPSRQVNTSTAKIRKQFKDSNPGLQMAVACKGEYLQEVRLCFDKKMRPTACSSGVRDYCPSSSVIMRPAK</sequence>